<name>A0ABN7PX23_9BURK</name>
<sequence>MGGSPVEVFGKARATPKSAFRLAHEVSAQKQSPATEDMASSGKPPAFPPFDAIPCPCGLTSVSAIISMARRKMIDAMMDVITVASHGYRTATLETAAEMARRIQADEWNVIV</sequence>
<accession>A0ABN7PX23</accession>
<comment type="caution">
    <text evidence="1">The sequence shown here is derived from an EMBL/GenBank/DDBJ whole genome shotgun (WGS) entry which is preliminary data.</text>
</comment>
<evidence type="ECO:0000313" key="2">
    <source>
        <dbReference type="Proteomes" id="UP000672657"/>
    </source>
</evidence>
<protein>
    <submittedName>
        <fullName evidence="1">Uncharacterized protein</fullName>
    </submittedName>
</protein>
<evidence type="ECO:0000313" key="1">
    <source>
        <dbReference type="EMBL" id="CAG2145083.1"/>
    </source>
</evidence>
<reference evidence="1 2" key="1">
    <citation type="submission" date="2021-03" db="EMBL/GenBank/DDBJ databases">
        <authorList>
            <person name="Peeters C."/>
        </authorList>
    </citation>
    <scope>NUCLEOTIDE SEQUENCE [LARGE SCALE GENOMIC DNA]</scope>
    <source>
        <strain evidence="1 2">LMG 26411</strain>
    </source>
</reference>
<organism evidence="1 2">
    <name type="scientific">Cupriavidus numazuensis</name>
    <dbReference type="NCBI Taxonomy" id="221992"/>
    <lineage>
        <taxon>Bacteria</taxon>
        <taxon>Pseudomonadati</taxon>
        <taxon>Pseudomonadota</taxon>
        <taxon>Betaproteobacteria</taxon>
        <taxon>Burkholderiales</taxon>
        <taxon>Burkholderiaceae</taxon>
        <taxon>Cupriavidus</taxon>
    </lineage>
</organism>
<dbReference type="Proteomes" id="UP000672657">
    <property type="component" value="Unassembled WGS sequence"/>
</dbReference>
<gene>
    <name evidence="1" type="ORF">LMG26411_02679</name>
</gene>
<keyword evidence="2" id="KW-1185">Reference proteome</keyword>
<dbReference type="EMBL" id="CAJPVI010000014">
    <property type="protein sequence ID" value="CAG2145083.1"/>
    <property type="molecule type" value="Genomic_DNA"/>
</dbReference>
<proteinExistence type="predicted"/>